<dbReference type="EMBL" id="JAIWYP010000007">
    <property type="protein sequence ID" value="KAH3793279.1"/>
    <property type="molecule type" value="Genomic_DNA"/>
</dbReference>
<keyword evidence="2" id="KW-1185">Reference proteome</keyword>
<dbReference type="Proteomes" id="UP000828390">
    <property type="component" value="Unassembled WGS sequence"/>
</dbReference>
<name>A0A9D4J2C5_DREPO</name>
<evidence type="ECO:0000313" key="1">
    <source>
        <dbReference type="EMBL" id="KAH3793279.1"/>
    </source>
</evidence>
<reference evidence="1" key="2">
    <citation type="submission" date="2020-11" db="EMBL/GenBank/DDBJ databases">
        <authorList>
            <person name="McCartney M.A."/>
            <person name="Auch B."/>
            <person name="Kono T."/>
            <person name="Mallez S."/>
            <person name="Becker A."/>
            <person name="Gohl D.M."/>
            <person name="Silverstein K.A.T."/>
            <person name="Koren S."/>
            <person name="Bechman K.B."/>
            <person name="Herman A."/>
            <person name="Abrahante J.E."/>
            <person name="Garbe J."/>
        </authorList>
    </citation>
    <scope>NUCLEOTIDE SEQUENCE</scope>
    <source>
        <strain evidence="1">Duluth1</strain>
        <tissue evidence="1">Whole animal</tissue>
    </source>
</reference>
<organism evidence="1 2">
    <name type="scientific">Dreissena polymorpha</name>
    <name type="common">Zebra mussel</name>
    <name type="synonym">Mytilus polymorpha</name>
    <dbReference type="NCBI Taxonomy" id="45954"/>
    <lineage>
        <taxon>Eukaryota</taxon>
        <taxon>Metazoa</taxon>
        <taxon>Spiralia</taxon>
        <taxon>Lophotrochozoa</taxon>
        <taxon>Mollusca</taxon>
        <taxon>Bivalvia</taxon>
        <taxon>Autobranchia</taxon>
        <taxon>Heteroconchia</taxon>
        <taxon>Euheterodonta</taxon>
        <taxon>Imparidentia</taxon>
        <taxon>Neoheterodontei</taxon>
        <taxon>Myida</taxon>
        <taxon>Dreissenoidea</taxon>
        <taxon>Dreissenidae</taxon>
        <taxon>Dreissena</taxon>
    </lineage>
</organism>
<evidence type="ECO:0000313" key="2">
    <source>
        <dbReference type="Proteomes" id="UP000828390"/>
    </source>
</evidence>
<sequence>MPRPATDTVVVPVPGLQNAHIPRDWEPATNRYICTVSYARVTDAINVSLKDISETVTVYQTSSLEDDEDVWCILTSIPVDAHKELHPSLQHTHFHPYISDTSQHHNHPAQVFAPTADYKDEEI</sequence>
<dbReference type="AlphaFoldDB" id="A0A9D4J2C5"/>
<comment type="caution">
    <text evidence="1">The sequence shown here is derived from an EMBL/GenBank/DDBJ whole genome shotgun (WGS) entry which is preliminary data.</text>
</comment>
<gene>
    <name evidence="1" type="ORF">DPMN_146786</name>
</gene>
<reference evidence="1" key="1">
    <citation type="journal article" date="2019" name="bioRxiv">
        <title>The Genome of the Zebra Mussel, Dreissena polymorpha: A Resource for Invasive Species Research.</title>
        <authorList>
            <person name="McCartney M.A."/>
            <person name="Auch B."/>
            <person name="Kono T."/>
            <person name="Mallez S."/>
            <person name="Zhang Y."/>
            <person name="Obille A."/>
            <person name="Becker A."/>
            <person name="Abrahante J.E."/>
            <person name="Garbe J."/>
            <person name="Badalamenti J.P."/>
            <person name="Herman A."/>
            <person name="Mangelson H."/>
            <person name="Liachko I."/>
            <person name="Sullivan S."/>
            <person name="Sone E.D."/>
            <person name="Koren S."/>
            <person name="Silverstein K.A.T."/>
            <person name="Beckman K.B."/>
            <person name="Gohl D.M."/>
        </authorList>
    </citation>
    <scope>NUCLEOTIDE SEQUENCE</scope>
    <source>
        <strain evidence="1">Duluth1</strain>
        <tissue evidence="1">Whole animal</tissue>
    </source>
</reference>
<proteinExistence type="predicted"/>
<accession>A0A9D4J2C5</accession>
<protein>
    <submittedName>
        <fullName evidence="1">Uncharacterized protein</fullName>
    </submittedName>
</protein>